<dbReference type="PANTHER" id="PTHR48118">
    <property type="entry name" value="SPINDLE AND KINETOCHORE-ASSOCIATED PROTEIN 3"/>
    <property type="match status" value="1"/>
</dbReference>
<dbReference type="GO" id="GO:0051301">
    <property type="term" value="P:cell division"/>
    <property type="evidence" value="ECO:0007669"/>
    <property type="project" value="UniProtKB-KW"/>
</dbReference>
<name>A0A2P5WHJ2_GOSBA</name>
<dbReference type="Proteomes" id="UP000239757">
    <property type="component" value="Unassembled WGS sequence"/>
</dbReference>
<reference evidence="13 14" key="1">
    <citation type="submission" date="2015-01" db="EMBL/GenBank/DDBJ databases">
        <title>Genome of allotetraploid Gossypium barbadense reveals genomic plasticity and fiber elongation in cotton evolution.</title>
        <authorList>
            <person name="Chen X."/>
            <person name="Liu X."/>
            <person name="Zhao B."/>
            <person name="Zheng H."/>
            <person name="Hu Y."/>
            <person name="Lu G."/>
            <person name="Yang C."/>
            <person name="Chen J."/>
            <person name="Shan C."/>
            <person name="Zhang L."/>
            <person name="Zhou Y."/>
            <person name="Wang L."/>
            <person name="Guo W."/>
            <person name="Bai Y."/>
            <person name="Ruan J."/>
            <person name="Shangguan X."/>
            <person name="Mao Y."/>
            <person name="Jiang J."/>
            <person name="Zhu Y."/>
            <person name="Lei J."/>
            <person name="Kang H."/>
            <person name="Chen S."/>
            <person name="He X."/>
            <person name="Wang R."/>
            <person name="Wang Y."/>
            <person name="Chen J."/>
            <person name="Wang L."/>
            <person name="Yu S."/>
            <person name="Wang B."/>
            <person name="Wei J."/>
            <person name="Song S."/>
            <person name="Lu X."/>
            <person name="Gao Z."/>
            <person name="Gu W."/>
            <person name="Deng X."/>
            <person name="Ma D."/>
            <person name="Wang S."/>
            <person name="Liang W."/>
            <person name="Fang L."/>
            <person name="Cai C."/>
            <person name="Zhu X."/>
            <person name="Zhou B."/>
            <person name="Zhang Y."/>
            <person name="Chen Z."/>
            <person name="Xu S."/>
            <person name="Zhu R."/>
            <person name="Wang S."/>
            <person name="Zhang T."/>
            <person name="Zhao G."/>
        </authorList>
    </citation>
    <scope>NUCLEOTIDE SEQUENCE [LARGE SCALE GENOMIC DNA]</scope>
    <source>
        <strain evidence="14">cv. Xinhai21</strain>
        <tissue evidence="13">Leaf</tissue>
    </source>
</reference>
<evidence type="ECO:0000256" key="7">
    <source>
        <dbReference type="ARBA" id="ARBA00022701"/>
    </source>
</evidence>
<dbReference type="GO" id="GO:0007059">
    <property type="term" value="P:chromosome segregation"/>
    <property type="evidence" value="ECO:0007669"/>
    <property type="project" value="InterPro"/>
</dbReference>
<keyword evidence="10" id="KW-0206">Cytoskeleton</keyword>
<organism evidence="13 14">
    <name type="scientific">Gossypium barbadense</name>
    <name type="common">Sea Island cotton</name>
    <name type="synonym">Hibiscus barbadensis</name>
    <dbReference type="NCBI Taxonomy" id="3634"/>
    <lineage>
        <taxon>Eukaryota</taxon>
        <taxon>Viridiplantae</taxon>
        <taxon>Streptophyta</taxon>
        <taxon>Embryophyta</taxon>
        <taxon>Tracheophyta</taxon>
        <taxon>Spermatophyta</taxon>
        <taxon>Magnoliopsida</taxon>
        <taxon>eudicotyledons</taxon>
        <taxon>Gunneridae</taxon>
        <taxon>Pentapetalae</taxon>
        <taxon>rosids</taxon>
        <taxon>malvids</taxon>
        <taxon>Malvales</taxon>
        <taxon>Malvaceae</taxon>
        <taxon>Malvoideae</taxon>
        <taxon>Gossypium</taxon>
    </lineage>
</organism>
<evidence type="ECO:0000313" key="14">
    <source>
        <dbReference type="Proteomes" id="UP000239757"/>
    </source>
</evidence>
<evidence type="ECO:0000256" key="3">
    <source>
        <dbReference type="ARBA" id="ARBA00007716"/>
    </source>
</evidence>
<evidence type="ECO:0000256" key="11">
    <source>
        <dbReference type="ARBA" id="ARBA00023306"/>
    </source>
</evidence>
<evidence type="ECO:0000256" key="9">
    <source>
        <dbReference type="ARBA" id="ARBA00022838"/>
    </source>
</evidence>
<evidence type="ECO:0000256" key="10">
    <source>
        <dbReference type="ARBA" id="ARBA00023212"/>
    </source>
</evidence>
<evidence type="ECO:0000256" key="1">
    <source>
        <dbReference type="ARBA" id="ARBA00004186"/>
    </source>
</evidence>
<evidence type="ECO:0000256" key="8">
    <source>
        <dbReference type="ARBA" id="ARBA00022776"/>
    </source>
</evidence>
<keyword evidence="6" id="KW-0132">Cell division</keyword>
<evidence type="ECO:0000313" key="13">
    <source>
        <dbReference type="EMBL" id="PPR90551.1"/>
    </source>
</evidence>
<dbReference type="EMBL" id="KZ667592">
    <property type="protein sequence ID" value="PPR90551.1"/>
    <property type="molecule type" value="Genomic_DNA"/>
</dbReference>
<dbReference type="GO" id="GO:0000940">
    <property type="term" value="C:outer kinetochore"/>
    <property type="evidence" value="ECO:0007669"/>
    <property type="project" value="InterPro"/>
</dbReference>
<dbReference type="AlphaFoldDB" id="A0A2P5WHJ2"/>
<keyword evidence="7" id="KW-0493">Microtubule</keyword>
<dbReference type="InterPro" id="IPR033341">
    <property type="entry name" value="SKA3"/>
</dbReference>
<evidence type="ECO:0000256" key="6">
    <source>
        <dbReference type="ARBA" id="ARBA00022618"/>
    </source>
</evidence>
<keyword evidence="8" id="KW-0498">Mitosis</keyword>
<keyword evidence="12" id="KW-0137">Centromere</keyword>
<comment type="subcellular location">
    <subcellularLocation>
        <location evidence="2">Chromosome</location>
        <location evidence="2">Centromere</location>
        <location evidence="2">Kinetochore</location>
    </subcellularLocation>
    <subcellularLocation>
        <location evidence="1">Cytoplasm</location>
        <location evidence="1">Cytoskeleton</location>
        <location evidence="1">Spindle</location>
    </subcellularLocation>
</comment>
<proteinExistence type="inferred from homology"/>
<dbReference type="GO" id="GO:0000278">
    <property type="term" value="P:mitotic cell cycle"/>
    <property type="evidence" value="ECO:0007669"/>
    <property type="project" value="TreeGrafter"/>
</dbReference>
<keyword evidence="9" id="KW-0995">Kinetochore</keyword>
<evidence type="ECO:0000256" key="2">
    <source>
        <dbReference type="ARBA" id="ARBA00004629"/>
    </source>
</evidence>
<evidence type="ECO:0000256" key="4">
    <source>
        <dbReference type="ARBA" id="ARBA00022454"/>
    </source>
</evidence>
<sequence>MESVFSLDVLCCSLDESMSLKNFGLSDVFLATLASQANQKVDHSDLSFGENMYNGDKVNNIKVTNKPATDSIEVTKAEGENNPNQVEVKRSILQVSNDGYESLPSYMTSLASWEDLFATVEKFNSNEIEALGLGPKGRAYLLLLVRMNHLIVETTGGRIFY</sequence>
<gene>
    <name evidence="13" type="ORF">GOBAR_AA30131</name>
</gene>
<keyword evidence="4" id="KW-0158">Chromosome</keyword>
<evidence type="ECO:0000256" key="12">
    <source>
        <dbReference type="ARBA" id="ARBA00023328"/>
    </source>
</evidence>
<evidence type="ECO:0000256" key="5">
    <source>
        <dbReference type="ARBA" id="ARBA00022490"/>
    </source>
</evidence>
<dbReference type="GO" id="GO:0005876">
    <property type="term" value="C:spindle microtubule"/>
    <property type="evidence" value="ECO:0007669"/>
    <property type="project" value="TreeGrafter"/>
</dbReference>
<dbReference type="OrthoDB" id="552789at2759"/>
<dbReference type="PANTHER" id="PTHR48118:SF1">
    <property type="entry name" value="SPINDLE AND KINETOCHORE-ASSOCIATED PROTEIN 3"/>
    <property type="match status" value="1"/>
</dbReference>
<keyword evidence="11" id="KW-0131">Cell cycle</keyword>
<protein>
    <submittedName>
        <fullName evidence="13">Uncharacterized protein</fullName>
    </submittedName>
</protein>
<accession>A0A2P5WHJ2</accession>
<comment type="similarity">
    <text evidence="3">Belongs to the SKA3 family.</text>
</comment>
<keyword evidence="5" id="KW-0963">Cytoplasm</keyword>